<proteinExistence type="predicted"/>
<organism evidence="1 2">
    <name type="scientific">Naganishia vaughanmartiniae</name>
    <dbReference type="NCBI Taxonomy" id="1424756"/>
    <lineage>
        <taxon>Eukaryota</taxon>
        <taxon>Fungi</taxon>
        <taxon>Dikarya</taxon>
        <taxon>Basidiomycota</taxon>
        <taxon>Agaricomycotina</taxon>
        <taxon>Tremellomycetes</taxon>
        <taxon>Filobasidiales</taxon>
        <taxon>Filobasidiaceae</taxon>
        <taxon>Naganishia</taxon>
    </lineage>
</organism>
<reference evidence="1" key="1">
    <citation type="submission" date="2023-04" db="EMBL/GenBank/DDBJ databases">
        <title>Draft Genome sequencing of Naganishia species isolated from polar environments using Oxford Nanopore Technology.</title>
        <authorList>
            <person name="Leo P."/>
            <person name="Venkateswaran K."/>
        </authorList>
    </citation>
    <scope>NUCLEOTIDE SEQUENCE</scope>
    <source>
        <strain evidence="1">MNA-CCFEE 5425</strain>
    </source>
</reference>
<accession>A0ACC2XCZ9</accession>
<evidence type="ECO:0000313" key="2">
    <source>
        <dbReference type="Proteomes" id="UP001243375"/>
    </source>
</evidence>
<name>A0ACC2XCZ9_9TREE</name>
<dbReference type="Proteomes" id="UP001243375">
    <property type="component" value="Unassembled WGS sequence"/>
</dbReference>
<sequence length="438" mass="47888">MGDTFVPWPDLGTFNGFTPGMGAMPTGIATGTNGFPFPTNCNPSTKTRKDSTQSSTTERQPVSRIDSASSGVSSSAVSVALQKLTPESSSVPSERQTTTPTQQFQEQGQNRLPGSDFTQMHKEFSMGYPHLQLNTMPPTYQHLNQQHNQHHFHQPSVEAGWSQFQTFSNPQFAPITSTQSTGHQGGGMEAPIMSRSSSSSNQHSAISPAMLSNAASRMPSRQSAFYNQAEDDDILVTVPSSAAPSEYGGPTYSSRNPSPEAAPKKSRKRPASGPQGHRGLDGEMEMGSDGASAEDDDAEGDPEIEGVERNGMMWGMKTEEYKALSARERKRVRNRISARTFRARRKGKSCFGASIVGSLLRLAVTFVEHLTVLESDLAEKNAMLKAFQEEIRRLREEASQRMSFAQASLIYQINIPCTTKQFSIDCRDMSLPGNQVFI</sequence>
<protein>
    <submittedName>
        <fullName evidence="1">Uncharacterized protein</fullName>
    </submittedName>
</protein>
<gene>
    <name evidence="1" type="ORF">QFC22_002531</name>
</gene>
<dbReference type="EMBL" id="JASBWU010000006">
    <property type="protein sequence ID" value="KAJ9120602.1"/>
    <property type="molecule type" value="Genomic_DNA"/>
</dbReference>
<keyword evidence="2" id="KW-1185">Reference proteome</keyword>
<comment type="caution">
    <text evidence="1">The sequence shown here is derived from an EMBL/GenBank/DDBJ whole genome shotgun (WGS) entry which is preliminary data.</text>
</comment>
<evidence type="ECO:0000313" key="1">
    <source>
        <dbReference type="EMBL" id="KAJ9120602.1"/>
    </source>
</evidence>